<reference evidence="1 2" key="1">
    <citation type="submission" date="2017-10" db="EMBL/GenBank/DDBJ databases">
        <title>Nyctiphanis sp. nov., isolated from the stomach of the euphausiid Nyctiphanes simplex (Hansen, 1911) in the Gulf of California.</title>
        <authorList>
            <person name="Gomez-Gil B."/>
            <person name="Aguilar-Mendez M."/>
            <person name="Lopez-Cortes A."/>
            <person name="Gomez-Gutierrez J."/>
            <person name="Roque A."/>
            <person name="Lang E."/>
            <person name="Gonzalez-Castillo A."/>
        </authorList>
    </citation>
    <scope>NUCLEOTIDE SEQUENCE [LARGE SCALE GENOMIC DNA]</scope>
    <source>
        <strain evidence="1 2">CAIM 600</strain>
    </source>
</reference>
<evidence type="ECO:0000313" key="2">
    <source>
        <dbReference type="Proteomes" id="UP000290287"/>
    </source>
</evidence>
<keyword evidence="2" id="KW-1185">Reference proteome</keyword>
<gene>
    <name evidence="1" type="ORF">CS022_18605</name>
</gene>
<dbReference type="OrthoDB" id="5916942at2"/>
<name>A0A4V1LSK4_9GAMM</name>
<dbReference type="InterPro" id="IPR021284">
    <property type="entry name" value="DUF2750"/>
</dbReference>
<comment type="caution">
    <text evidence="1">The sequence shown here is derived from an EMBL/GenBank/DDBJ whole genome shotgun (WGS) entry which is preliminary data.</text>
</comment>
<proteinExistence type="predicted"/>
<evidence type="ECO:0008006" key="3">
    <source>
        <dbReference type="Google" id="ProtNLM"/>
    </source>
</evidence>
<sequence>MAEQFVKASIQQKRVWGLSSKNGWVLCDSAFFEDSEVIPFWTDEDEASQHCSGEWQGFEPEEISLDDFVSVWLSDLAEDDVLLGLEWDDVLSGIEIEAQELADLYAKHLSTRH</sequence>
<protein>
    <recommendedName>
        <fullName evidence="3">DUF2750 domain-containing protein</fullName>
    </recommendedName>
</protein>
<accession>A0A4V1LSK4</accession>
<dbReference type="RefSeq" id="WP_129123508.1">
    <property type="nucleotide sequence ID" value="NZ_PEIB01000028.1"/>
</dbReference>
<organism evidence="1 2">
    <name type="scientific">Veronia nyctiphanis</name>
    <dbReference type="NCBI Taxonomy" id="1278244"/>
    <lineage>
        <taxon>Bacteria</taxon>
        <taxon>Pseudomonadati</taxon>
        <taxon>Pseudomonadota</taxon>
        <taxon>Gammaproteobacteria</taxon>
        <taxon>Vibrionales</taxon>
        <taxon>Vibrionaceae</taxon>
        <taxon>Veronia</taxon>
    </lineage>
</organism>
<dbReference type="EMBL" id="PEIB01000028">
    <property type="protein sequence ID" value="RXJ72008.1"/>
    <property type="molecule type" value="Genomic_DNA"/>
</dbReference>
<evidence type="ECO:0000313" key="1">
    <source>
        <dbReference type="EMBL" id="RXJ72008.1"/>
    </source>
</evidence>
<dbReference type="AlphaFoldDB" id="A0A4V1LSK4"/>
<dbReference type="Proteomes" id="UP000290287">
    <property type="component" value="Unassembled WGS sequence"/>
</dbReference>
<dbReference type="Pfam" id="PF11042">
    <property type="entry name" value="DUF2750"/>
    <property type="match status" value="1"/>
</dbReference>